<dbReference type="GO" id="GO:0000271">
    <property type="term" value="P:polysaccharide biosynthetic process"/>
    <property type="evidence" value="ECO:0007669"/>
    <property type="project" value="TreeGrafter"/>
</dbReference>
<evidence type="ECO:0000313" key="3">
    <source>
        <dbReference type="EMBL" id="NYF79120.1"/>
    </source>
</evidence>
<feature type="transmembrane region" description="Helical" evidence="1">
    <location>
        <begin position="346"/>
        <end position="368"/>
    </location>
</feature>
<dbReference type="Pfam" id="PF01757">
    <property type="entry name" value="Acyl_transf_3"/>
    <property type="match status" value="1"/>
</dbReference>
<dbReference type="GO" id="GO:0016747">
    <property type="term" value="F:acyltransferase activity, transferring groups other than amino-acyl groups"/>
    <property type="evidence" value="ECO:0007669"/>
    <property type="project" value="InterPro"/>
</dbReference>
<comment type="caution">
    <text evidence="3">The sequence shown here is derived from an EMBL/GenBank/DDBJ whole genome shotgun (WGS) entry which is preliminary data.</text>
</comment>
<dbReference type="EMBL" id="JACCCW010000001">
    <property type="protein sequence ID" value="NYF79120.1"/>
    <property type="molecule type" value="Genomic_DNA"/>
</dbReference>
<reference evidence="3 4" key="1">
    <citation type="submission" date="2020-07" db="EMBL/GenBank/DDBJ databases">
        <title>Genomic Encyclopedia of Type Strains, Phase IV (KMG-V): Genome sequencing to study the core and pangenomes of soil and plant-associated prokaryotes.</title>
        <authorList>
            <person name="Whitman W."/>
        </authorList>
    </citation>
    <scope>NUCLEOTIDE SEQUENCE [LARGE SCALE GENOMIC DNA]</scope>
    <source>
        <strain evidence="3 4">X4EP2</strain>
    </source>
</reference>
<feature type="transmembrane region" description="Helical" evidence="1">
    <location>
        <begin position="100"/>
        <end position="119"/>
    </location>
</feature>
<name>A0A7Y9TGT1_9BACT</name>
<sequence length="407" mass="45064">MRATIALPPAHLRGSGYLKPLDGVRGVAILMVICFHAFSSNVAAGGPAVRFIGGLLGYGFFGVDLFFVLSGFLITGILVDSVEGPGFFQRFYARRALRIFPLYYGLLFLLFLLTPVLHLQWHGMGWLMLAYLQNMNKGIANFSPGAGLALNHLWSLAIEEQFYLAWPAVIFLVRGRRRLLWTTLLLSAASLMLRIWLISKGVSPLAIHLNTVTRADSLLLGGALALLYRSDYWERWIKIAPWGFLLAAVTVVLSIAVLGAESSQDTSFASRLWANGPRYTVLALGFGCLIAWSLKPGSVCGWLFERRWLRFFGKYSYGIYVIHMVPLGLLVGLQRGSIVRWTHSKLLAVVVSGGVSLALAIGAAYLSFHFYEKRFLRLKAFFDYAPKPVAAFDKERAGVSAPHLVDS</sequence>
<dbReference type="AlphaFoldDB" id="A0A7Y9TGT1"/>
<keyword evidence="4" id="KW-1185">Reference proteome</keyword>
<gene>
    <name evidence="3" type="ORF">HDF17_001407</name>
</gene>
<keyword evidence="1" id="KW-0812">Transmembrane</keyword>
<feature type="transmembrane region" description="Helical" evidence="1">
    <location>
        <begin position="205"/>
        <end position="227"/>
    </location>
</feature>
<feature type="transmembrane region" description="Helical" evidence="1">
    <location>
        <begin position="21"/>
        <end position="38"/>
    </location>
</feature>
<evidence type="ECO:0000313" key="4">
    <source>
        <dbReference type="Proteomes" id="UP000589520"/>
    </source>
</evidence>
<dbReference type="InterPro" id="IPR050879">
    <property type="entry name" value="Acyltransferase_3"/>
</dbReference>
<organism evidence="3 4">
    <name type="scientific">Granulicella arctica</name>
    <dbReference type="NCBI Taxonomy" id="940613"/>
    <lineage>
        <taxon>Bacteria</taxon>
        <taxon>Pseudomonadati</taxon>
        <taxon>Acidobacteriota</taxon>
        <taxon>Terriglobia</taxon>
        <taxon>Terriglobales</taxon>
        <taxon>Acidobacteriaceae</taxon>
        <taxon>Granulicella</taxon>
    </lineage>
</organism>
<feature type="transmembrane region" description="Helical" evidence="1">
    <location>
        <begin position="179"/>
        <end position="199"/>
    </location>
</feature>
<dbReference type="GO" id="GO:0016020">
    <property type="term" value="C:membrane"/>
    <property type="evidence" value="ECO:0007669"/>
    <property type="project" value="TreeGrafter"/>
</dbReference>
<feature type="transmembrane region" description="Helical" evidence="1">
    <location>
        <begin position="315"/>
        <end position="334"/>
    </location>
</feature>
<proteinExistence type="predicted"/>
<protein>
    <submittedName>
        <fullName evidence="3">Peptidoglycan/LPS O-acetylase OafA/YrhL</fullName>
    </submittedName>
</protein>
<dbReference type="Proteomes" id="UP000589520">
    <property type="component" value="Unassembled WGS sequence"/>
</dbReference>
<accession>A0A7Y9TGT1</accession>
<dbReference type="PANTHER" id="PTHR23028:SF53">
    <property type="entry name" value="ACYL_TRANSF_3 DOMAIN-CONTAINING PROTEIN"/>
    <property type="match status" value="1"/>
</dbReference>
<keyword evidence="1" id="KW-1133">Transmembrane helix</keyword>
<dbReference type="PANTHER" id="PTHR23028">
    <property type="entry name" value="ACETYLTRANSFERASE"/>
    <property type="match status" value="1"/>
</dbReference>
<dbReference type="InterPro" id="IPR002656">
    <property type="entry name" value="Acyl_transf_3_dom"/>
</dbReference>
<feature type="transmembrane region" description="Helical" evidence="1">
    <location>
        <begin position="58"/>
        <end position="79"/>
    </location>
</feature>
<feature type="transmembrane region" description="Helical" evidence="1">
    <location>
        <begin position="279"/>
        <end position="303"/>
    </location>
</feature>
<evidence type="ECO:0000259" key="2">
    <source>
        <dbReference type="Pfam" id="PF01757"/>
    </source>
</evidence>
<feature type="domain" description="Acyltransferase 3" evidence="2">
    <location>
        <begin position="21"/>
        <end position="361"/>
    </location>
</feature>
<feature type="transmembrane region" description="Helical" evidence="1">
    <location>
        <begin position="239"/>
        <end position="259"/>
    </location>
</feature>
<evidence type="ECO:0000256" key="1">
    <source>
        <dbReference type="SAM" id="Phobius"/>
    </source>
</evidence>
<keyword evidence="1" id="KW-0472">Membrane</keyword>
<dbReference type="RefSeq" id="WP_179489085.1">
    <property type="nucleotide sequence ID" value="NZ_JACCCW010000001.1"/>
</dbReference>